<dbReference type="SUPFAM" id="SSF53474">
    <property type="entry name" value="alpha/beta-Hydrolases"/>
    <property type="match status" value="1"/>
</dbReference>
<comment type="caution">
    <text evidence="2">The sequence shown here is derived from an EMBL/GenBank/DDBJ whole genome shotgun (WGS) entry which is preliminary data.</text>
</comment>
<dbReference type="PANTHER" id="PTHR12265:SF0">
    <property type="entry name" value="EXPRESSED PROTEIN"/>
    <property type="match status" value="1"/>
</dbReference>
<gene>
    <name evidence="2" type="ORF">HID58_033362</name>
</gene>
<feature type="region of interest" description="Disordered" evidence="1">
    <location>
        <begin position="294"/>
        <end position="314"/>
    </location>
</feature>
<dbReference type="PANTHER" id="PTHR12265">
    <property type="entry name" value="TRANSMEMBRANE PROTEIN 53"/>
    <property type="match status" value="1"/>
</dbReference>
<organism evidence="2 3">
    <name type="scientific">Brassica napus</name>
    <name type="common">Rape</name>
    <dbReference type="NCBI Taxonomy" id="3708"/>
    <lineage>
        <taxon>Eukaryota</taxon>
        <taxon>Viridiplantae</taxon>
        <taxon>Streptophyta</taxon>
        <taxon>Embryophyta</taxon>
        <taxon>Tracheophyta</taxon>
        <taxon>Spermatophyta</taxon>
        <taxon>Magnoliopsida</taxon>
        <taxon>eudicotyledons</taxon>
        <taxon>Gunneridae</taxon>
        <taxon>Pentapetalae</taxon>
        <taxon>rosids</taxon>
        <taxon>malvids</taxon>
        <taxon>Brassicales</taxon>
        <taxon>Brassicaceae</taxon>
        <taxon>Brassiceae</taxon>
        <taxon>Brassica</taxon>
    </lineage>
</organism>
<dbReference type="EMBL" id="JAGKQM010000009">
    <property type="protein sequence ID" value="KAH0910041.1"/>
    <property type="molecule type" value="Genomic_DNA"/>
</dbReference>
<name>A0ABQ8C0T0_BRANA</name>
<proteinExistence type="predicted"/>
<evidence type="ECO:0000313" key="3">
    <source>
        <dbReference type="Proteomes" id="UP000824890"/>
    </source>
</evidence>
<dbReference type="InterPro" id="IPR029058">
    <property type="entry name" value="AB_hydrolase_fold"/>
</dbReference>
<feature type="compositionally biased region" description="Polar residues" evidence="1">
    <location>
        <begin position="303"/>
        <end position="314"/>
    </location>
</feature>
<dbReference type="InterPro" id="IPR008547">
    <property type="entry name" value="DUF829_TMEM53"/>
</dbReference>
<dbReference type="Proteomes" id="UP000824890">
    <property type="component" value="Unassembled WGS sequence"/>
</dbReference>
<evidence type="ECO:0000313" key="2">
    <source>
        <dbReference type="EMBL" id="KAH0910041.1"/>
    </source>
</evidence>
<sequence length="416" mass="46912">MWGYGGKYYWRKRNKYNQGGGGGSCEAIVVVFAWMSSEERNLKNHVDLYDSLLWDSLVCHSQFLNMSVVFLPDKAADLASDLVSELVKELKAKPVPLVFASFSGGPNACMYKVLQILEGICDTGLNQDDCRMVRNCISGFIYDSCPVDFTSDLGARFAVHPTTLKMSKPPKPFVWAANGIASSLDYVFLNRFESQRAEFWQTLYSTITMRVPYLILCSENDDLAPYQTIHNFATRLQELGGNVKLVKWNDSPHVGHYRYNQVDYKAAVSDFLSKAASVYLQKTRSLDREAMKEETQCDDDMTEPTTQSFGASTSGLNRSFNGTPLVTTDHFFVPRSTVGYYVGNGGSVQDEHKQDLIRLSSAQNDEDAVKPNGVLGQILFDVYIPKNVEDWDVKLSETTGRSKRRQGKRFIRRSRL</sequence>
<evidence type="ECO:0000256" key="1">
    <source>
        <dbReference type="SAM" id="MobiDB-lite"/>
    </source>
</evidence>
<dbReference type="Pfam" id="PF05705">
    <property type="entry name" value="DUF829"/>
    <property type="match status" value="1"/>
</dbReference>
<keyword evidence="3" id="KW-1185">Reference proteome</keyword>
<protein>
    <submittedName>
        <fullName evidence="2">Uncharacterized protein</fullName>
    </submittedName>
</protein>
<accession>A0ABQ8C0T0</accession>
<reference evidence="2 3" key="1">
    <citation type="submission" date="2021-05" db="EMBL/GenBank/DDBJ databases">
        <title>Genome Assembly of Synthetic Allotetraploid Brassica napus Reveals Homoeologous Exchanges between Subgenomes.</title>
        <authorList>
            <person name="Davis J.T."/>
        </authorList>
    </citation>
    <scope>NUCLEOTIDE SEQUENCE [LARGE SCALE GENOMIC DNA]</scope>
    <source>
        <strain evidence="3">cv. Da-Ae</strain>
        <tissue evidence="2">Seedling</tissue>
    </source>
</reference>
<dbReference type="Gene3D" id="3.40.50.1820">
    <property type="entry name" value="alpha/beta hydrolase"/>
    <property type="match status" value="1"/>
</dbReference>